<protein>
    <submittedName>
        <fullName evidence="5">AraC family transcriptional regulator</fullName>
    </submittedName>
</protein>
<dbReference type="Gene3D" id="1.10.10.60">
    <property type="entry name" value="Homeodomain-like"/>
    <property type="match status" value="1"/>
</dbReference>
<dbReference type="Proteomes" id="UP000886251">
    <property type="component" value="Unassembled WGS sequence"/>
</dbReference>
<comment type="caution">
    <text evidence="5">The sequence shown here is derived from an EMBL/GenBank/DDBJ whole genome shotgun (WGS) entry which is preliminary data.</text>
</comment>
<organism evidence="5">
    <name type="scientific">Sedimenticola thiotaurini</name>
    <dbReference type="NCBI Taxonomy" id="1543721"/>
    <lineage>
        <taxon>Bacteria</taxon>
        <taxon>Pseudomonadati</taxon>
        <taxon>Pseudomonadota</taxon>
        <taxon>Gammaproteobacteria</taxon>
        <taxon>Chromatiales</taxon>
        <taxon>Sedimenticolaceae</taxon>
        <taxon>Sedimenticola</taxon>
    </lineage>
</organism>
<evidence type="ECO:0000256" key="2">
    <source>
        <dbReference type="ARBA" id="ARBA00023125"/>
    </source>
</evidence>
<dbReference type="GO" id="GO:0000976">
    <property type="term" value="F:transcription cis-regulatory region binding"/>
    <property type="evidence" value="ECO:0007669"/>
    <property type="project" value="TreeGrafter"/>
</dbReference>
<dbReference type="InterPro" id="IPR020449">
    <property type="entry name" value="Tscrpt_reg_AraC-type_HTH"/>
</dbReference>
<proteinExistence type="predicted"/>
<evidence type="ECO:0000313" key="5">
    <source>
        <dbReference type="EMBL" id="HEB96671.1"/>
    </source>
</evidence>
<dbReference type="GO" id="GO:0005829">
    <property type="term" value="C:cytosol"/>
    <property type="evidence" value="ECO:0007669"/>
    <property type="project" value="TreeGrafter"/>
</dbReference>
<dbReference type="GO" id="GO:0003700">
    <property type="term" value="F:DNA-binding transcription factor activity"/>
    <property type="evidence" value="ECO:0007669"/>
    <property type="project" value="InterPro"/>
</dbReference>
<dbReference type="AlphaFoldDB" id="A0A831RPA2"/>
<dbReference type="PRINTS" id="PR00032">
    <property type="entry name" value="HTHARAC"/>
</dbReference>
<dbReference type="PANTHER" id="PTHR47894">
    <property type="entry name" value="HTH-TYPE TRANSCRIPTIONAL REGULATOR GADX"/>
    <property type="match status" value="1"/>
</dbReference>
<dbReference type="SMART" id="SM00342">
    <property type="entry name" value="HTH_ARAC"/>
    <property type="match status" value="1"/>
</dbReference>
<keyword evidence="3" id="KW-0804">Transcription</keyword>
<dbReference type="InterPro" id="IPR009057">
    <property type="entry name" value="Homeodomain-like_sf"/>
</dbReference>
<gene>
    <name evidence="5" type="ORF">ENI96_09620</name>
</gene>
<sequence>MRRMKPTVYAPSLTPVWKLLRECGYDPDPLFREMHIDPESLRDERARISLSRIEQMWKWIDQHSDNRCIGLGVVEHWHPTAAGALGYAWLASSTLRTSLERLVRYQRMISEGVTGSIHEKAGEVSLVVAFHLETEEEIPVWVDAILALIVHLCRINYGEELPLTSVSFRHREPDCASRFYGYFRCPLEFGADDNRISFPAAILDQPLEGSHPTLARLHDQVIVDYLAGLKQGSLVEKVKNAIIERLPSGGVTDATIAHALYMHERTLQRNLRQEGTTFKSILNEVREELAIRYLQDETLSLGEISFLLGFTEISSFSRAFKRWTGVPPSDYRAGR</sequence>
<keyword evidence="1" id="KW-0805">Transcription regulation</keyword>
<dbReference type="PROSITE" id="PS01124">
    <property type="entry name" value="HTH_ARAC_FAMILY_2"/>
    <property type="match status" value="1"/>
</dbReference>
<feature type="domain" description="HTH araC/xylS-type" evidence="4">
    <location>
        <begin position="236"/>
        <end position="334"/>
    </location>
</feature>
<dbReference type="PANTHER" id="PTHR47894:SF1">
    <property type="entry name" value="HTH-TYPE TRANSCRIPTIONAL REGULATOR VQSM"/>
    <property type="match status" value="1"/>
</dbReference>
<accession>A0A831RPA2</accession>
<evidence type="ECO:0000256" key="1">
    <source>
        <dbReference type="ARBA" id="ARBA00023015"/>
    </source>
</evidence>
<dbReference type="InterPro" id="IPR032687">
    <property type="entry name" value="AraC-type_N"/>
</dbReference>
<name>A0A831RPA2_9GAMM</name>
<dbReference type="Pfam" id="PF12625">
    <property type="entry name" value="Arabinose_bd"/>
    <property type="match status" value="1"/>
</dbReference>
<reference evidence="5" key="1">
    <citation type="journal article" date="2020" name="mSystems">
        <title>Genome- and Community-Level Interaction Insights into Carbon Utilization and Element Cycling Functions of Hydrothermarchaeota in Hydrothermal Sediment.</title>
        <authorList>
            <person name="Zhou Z."/>
            <person name="Liu Y."/>
            <person name="Xu W."/>
            <person name="Pan J."/>
            <person name="Luo Z.H."/>
            <person name="Li M."/>
        </authorList>
    </citation>
    <scope>NUCLEOTIDE SEQUENCE [LARGE SCALE GENOMIC DNA]</scope>
    <source>
        <strain evidence="5">HyVt-443</strain>
    </source>
</reference>
<evidence type="ECO:0000256" key="3">
    <source>
        <dbReference type="ARBA" id="ARBA00023163"/>
    </source>
</evidence>
<evidence type="ECO:0000259" key="4">
    <source>
        <dbReference type="PROSITE" id="PS01124"/>
    </source>
</evidence>
<dbReference type="SUPFAM" id="SSF46689">
    <property type="entry name" value="Homeodomain-like"/>
    <property type="match status" value="1"/>
</dbReference>
<keyword evidence="2" id="KW-0238">DNA-binding</keyword>
<dbReference type="Pfam" id="PF12833">
    <property type="entry name" value="HTH_18"/>
    <property type="match status" value="1"/>
</dbReference>
<dbReference type="EMBL" id="DRKP01000111">
    <property type="protein sequence ID" value="HEB96671.1"/>
    <property type="molecule type" value="Genomic_DNA"/>
</dbReference>
<dbReference type="InterPro" id="IPR018060">
    <property type="entry name" value="HTH_AraC"/>
</dbReference>